<gene>
    <name evidence="1" type="ORF">S01H1_82111</name>
</gene>
<accession>X0XW79</accession>
<organism evidence="1">
    <name type="scientific">marine sediment metagenome</name>
    <dbReference type="NCBI Taxonomy" id="412755"/>
    <lineage>
        <taxon>unclassified sequences</taxon>
        <taxon>metagenomes</taxon>
        <taxon>ecological metagenomes</taxon>
    </lineage>
</organism>
<dbReference type="EMBL" id="BARS01055639">
    <property type="protein sequence ID" value="GAG47609.1"/>
    <property type="molecule type" value="Genomic_DNA"/>
</dbReference>
<dbReference type="AlphaFoldDB" id="X0XW79"/>
<dbReference type="SUPFAM" id="SSF109854">
    <property type="entry name" value="DinB/YfiT-like putative metalloenzymes"/>
    <property type="match status" value="1"/>
</dbReference>
<name>X0XW79_9ZZZZ</name>
<comment type="caution">
    <text evidence="1">The sequence shown here is derived from an EMBL/GenBank/DDBJ whole genome shotgun (WGS) entry which is preliminary data.</text>
</comment>
<evidence type="ECO:0008006" key="2">
    <source>
        <dbReference type="Google" id="ProtNLM"/>
    </source>
</evidence>
<evidence type="ECO:0000313" key="1">
    <source>
        <dbReference type="EMBL" id="GAG47609.1"/>
    </source>
</evidence>
<protein>
    <recommendedName>
        <fullName evidence="2">DinB-like domain-containing protein</fullName>
    </recommendedName>
</protein>
<dbReference type="Gene3D" id="1.20.120.450">
    <property type="entry name" value="dinb family like domain"/>
    <property type="match status" value="1"/>
</dbReference>
<reference evidence="1" key="1">
    <citation type="journal article" date="2014" name="Front. Microbiol.">
        <title>High frequency of phylogenetically diverse reductive dehalogenase-homologous genes in deep subseafloor sedimentary metagenomes.</title>
        <authorList>
            <person name="Kawai M."/>
            <person name="Futagami T."/>
            <person name="Toyoda A."/>
            <person name="Takaki Y."/>
            <person name="Nishi S."/>
            <person name="Hori S."/>
            <person name="Arai W."/>
            <person name="Tsubouchi T."/>
            <person name="Morono Y."/>
            <person name="Uchiyama I."/>
            <person name="Ito T."/>
            <person name="Fujiyama A."/>
            <person name="Inagaki F."/>
            <person name="Takami H."/>
        </authorList>
    </citation>
    <scope>NUCLEOTIDE SEQUENCE</scope>
    <source>
        <strain evidence="1">Expedition CK06-06</strain>
    </source>
</reference>
<dbReference type="InterPro" id="IPR034660">
    <property type="entry name" value="DinB/YfiT-like"/>
</dbReference>
<proteinExistence type="predicted"/>
<feature type="non-terminal residue" evidence="1">
    <location>
        <position position="1"/>
    </location>
</feature>
<sequence length="117" mass="13639">AHLVGWDFTNLQAAKAILAGQLPSFYSYHDRDWKTYNARLVAEYKRDAFADLLSSVEDSLQKLIDSLETIPAEEFDKDRGVRHKGYKVTIARLLQAEIKDEKTHRTQIDEFRDRRRG</sequence>